<dbReference type="Gene3D" id="3.40.50.970">
    <property type="match status" value="1"/>
</dbReference>
<dbReference type="PANTHER" id="PTHR43257">
    <property type="entry name" value="PYRUVATE DEHYDROGENASE E1 COMPONENT BETA SUBUNIT"/>
    <property type="match status" value="1"/>
</dbReference>
<dbReference type="SUPFAM" id="SSF52922">
    <property type="entry name" value="TK C-terminal domain-like"/>
    <property type="match status" value="1"/>
</dbReference>
<dbReference type="FunFam" id="3.40.50.970:FF:000001">
    <property type="entry name" value="Pyruvate dehydrogenase E1 beta subunit"/>
    <property type="match status" value="1"/>
</dbReference>
<dbReference type="NCBIfam" id="NF006667">
    <property type="entry name" value="PRK09212.1"/>
    <property type="match status" value="1"/>
</dbReference>
<dbReference type="Pfam" id="PF02780">
    <property type="entry name" value="Transketolase_C"/>
    <property type="match status" value="1"/>
</dbReference>
<comment type="catalytic activity">
    <reaction evidence="5">
        <text>N(6)-[(R)-lipoyl]-L-lysyl-[protein] + 3-methyl-2-oxobutanoate + H(+) = N(6)-[(R)-S(8)-2-methylpropanoyldihydrolipoyl]-L-lysyl-[protein] + CO2</text>
        <dbReference type="Rhea" id="RHEA:13457"/>
        <dbReference type="Rhea" id="RHEA-COMP:10474"/>
        <dbReference type="Rhea" id="RHEA-COMP:10497"/>
        <dbReference type="ChEBI" id="CHEBI:11851"/>
        <dbReference type="ChEBI" id="CHEBI:15378"/>
        <dbReference type="ChEBI" id="CHEBI:16526"/>
        <dbReference type="ChEBI" id="CHEBI:83099"/>
        <dbReference type="ChEBI" id="CHEBI:83142"/>
        <dbReference type="EC" id="1.2.4.4"/>
    </reaction>
</comment>
<dbReference type="GO" id="GO:0003863">
    <property type="term" value="F:branched-chain 2-oxo acid dehydrogenase activity"/>
    <property type="evidence" value="ECO:0007669"/>
    <property type="project" value="UniProtKB-EC"/>
</dbReference>
<evidence type="ECO:0000256" key="3">
    <source>
        <dbReference type="ARBA" id="ARBA00023002"/>
    </source>
</evidence>
<dbReference type="GO" id="GO:0000287">
    <property type="term" value="F:magnesium ion binding"/>
    <property type="evidence" value="ECO:0007669"/>
    <property type="project" value="UniProtKB-ARBA"/>
</dbReference>
<reference evidence="11" key="2">
    <citation type="submission" date="2020-07" db="EMBL/GenBank/DDBJ databases">
        <authorList>
            <person name="Yu X."/>
        </authorList>
    </citation>
    <scope>NUCLEOTIDE SEQUENCE [LARGE SCALE GENOMIC DNA]</scope>
    <source>
        <strain evidence="11">24T</strain>
    </source>
</reference>
<evidence type="ECO:0000256" key="6">
    <source>
        <dbReference type="ARBA" id="ARBA00059108"/>
    </source>
</evidence>
<dbReference type="Proteomes" id="UP000510682">
    <property type="component" value="Chromosome"/>
</dbReference>
<comment type="subunit">
    <text evidence="7">Heteromer of E1 alpha (BkdA) and beta (BkdB) subunits. Part of the BCKADH complex, consisting of multiple copies of BkdA/BkdB (E1), BkdC (E2) and Lpd (E3).</text>
</comment>
<dbReference type="InterPro" id="IPR005475">
    <property type="entry name" value="Transketolase-like_Pyr-bd"/>
</dbReference>
<evidence type="ECO:0000256" key="7">
    <source>
        <dbReference type="ARBA" id="ARBA00063870"/>
    </source>
</evidence>
<keyword evidence="12" id="KW-1185">Reference proteome</keyword>
<dbReference type="SMART" id="SM00861">
    <property type="entry name" value="Transket_pyr"/>
    <property type="match status" value="1"/>
</dbReference>
<gene>
    <name evidence="11" type="ORF">H0P51_07350</name>
</gene>
<dbReference type="KEGG" id="mgor:H0P51_07350"/>
<name>A0A7D6E758_9MYCO</name>
<evidence type="ECO:0000313" key="11">
    <source>
        <dbReference type="EMBL" id="QLL08722.1"/>
    </source>
</evidence>
<keyword evidence="4" id="KW-0786">Thiamine pyrophosphate</keyword>
<reference evidence="11" key="1">
    <citation type="submission" date="2020-07" db="EMBL/GenBank/DDBJ databases">
        <title>Description of Mycobacterium gordonae subsp. intergordonae subsp.nov. and Mycobacterium gordonae subsp. gordonae subsp. nov.</title>
        <authorList>
            <person name="Huang H."/>
        </authorList>
    </citation>
    <scope>NUCLEOTIDE SEQUENCE [LARGE SCALE GENOMIC DNA]</scope>
    <source>
        <strain evidence="11">24T</strain>
    </source>
</reference>
<dbReference type="InterPro" id="IPR009014">
    <property type="entry name" value="Transketo_C/PFOR_II"/>
</dbReference>
<evidence type="ECO:0000259" key="10">
    <source>
        <dbReference type="SMART" id="SM00861"/>
    </source>
</evidence>
<feature type="domain" description="Transketolase-like pyrimidine-binding" evidence="10">
    <location>
        <begin position="15"/>
        <end position="191"/>
    </location>
</feature>
<evidence type="ECO:0000256" key="2">
    <source>
        <dbReference type="ARBA" id="ARBA00012277"/>
    </source>
</evidence>
<keyword evidence="3" id="KW-0560">Oxidoreductase</keyword>
<dbReference type="EMBL" id="CP059165">
    <property type="protein sequence ID" value="QLL08722.1"/>
    <property type="molecule type" value="Genomic_DNA"/>
</dbReference>
<dbReference type="SUPFAM" id="SSF52518">
    <property type="entry name" value="Thiamin diphosphate-binding fold (THDP-binding)"/>
    <property type="match status" value="1"/>
</dbReference>
<evidence type="ECO:0000256" key="5">
    <source>
        <dbReference type="ARBA" id="ARBA00052792"/>
    </source>
</evidence>
<evidence type="ECO:0000256" key="4">
    <source>
        <dbReference type="ARBA" id="ARBA00023052"/>
    </source>
</evidence>
<dbReference type="InterPro" id="IPR029061">
    <property type="entry name" value="THDP-binding"/>
</dbReference>
<dbReference type="AlphaFoldDB" id="A0A7D6E758"/>
<dbReference type="EC" id="1.2.4.4" evidence="2"/>
<proteinExistence type="predicted"/>
<evidence type="ECO:0000256" key="9">
    <source>
        <dbReference type="ARBA" id="ARBA00080625"/>
    </source>
</evidence>
<accession>A0A7D6E758</accession>
<dbReference type="FunFam" id="3.40.50.920:FF:000001">
    <property type="entry name" value="Pyruvate dehydrogenase E1 beta subunit"/>
    <property type="match status" value="1"/>
</dbReference>
<dbReference type="Pfam" id="PF02779">
    <property type="entry name" value="Transket_pyr"/>
    <property type="match status" value="1"/>
</dbReference>
<dbReference type="Gene3D" id="3.40.50.920">
    <property type="match status" value="1"/>
</dbReference>
<sequence>MTAETAVDSPPVTTLRMVKAINHTLDLLLERDERVFLLGEDIVDPGGGAMQATAGLSTKYGTQRIRETPISEQAIIGAATGAALAGMRPIAEIMIMDFYAVCLDQLVNHAAKLNYMSGGRTPVPLTVRGTATGGLQFGAQHSQMLETWMVHTPGLKVVVPSTPADAKGLLASCVADDNPCVFVEMASLYSRKGDVPLDYYEIPLGVADVKRNGSDVTVVTYGRQVHDALKAAEALAGEIDIEVVDLRTLEPLDEATVLESVAKTRRAVIVHQAVERSGFGAELAAQLQLELWGQLESPVLRVAGKNAPIPYAANLERLHMPSVEDVVNACRRACKEASNV</sequence>
<dbReference type="CDD" id="cd07036">
    <property type="entry name" value="TPP_PYR_E1-PDHc-beta_like"/>
    <property type="match status" value="1"/>
</dbReference>
<dbReference type="InterPro" id="IPR033248">
    <property type="entry name" value="Transketolase_C"/>
</dbReference>
<dbReference type="PANTHER" id="PTHR43257:SF2">
    <property type="entry name" value="PYRUVATE DEHYDROGENASE E1 COMPONENT SUBUNIT BETA"/>
    <property type="match status" value="1"/>
</dbReference>
<comment type="cofactor">
    <cofactor evidence="1">
        <name>thiamine diphosphate</name>
        <dbReference type="ChEBI" id="CHEBI:58937"/>
    </cofactor>
</comment>
<evidence type="ECO:0000313" key="12">
    <source>
        <dbReference type="Proteomes" id="UP000510682"/>
    </source>
</evidence>
<protein>
    <recommendedName>
        <fullName evidence="8">3-methyl-2-oxobutanoate dehydrogenase subunit beta</fullName>
        <ecNumber evidence="2">1.2.4.4</ecNumber>
    </recommendedName>
    <alternativeName>
        <fullName evidence="9">Branched-chain alpha-ketoacid dehydrogenase E1 component subunit beta</fullName>
    </alternativeName>
</protein>
<comment type="function">
    <text evidence="6">Component of the branched-chain alpha-ketoacid dehydrogenase (BCKADH) complex, that catalyzes the overall conversion of branched-chain alpha-ketoacids to acyl-CoA and CO(2).</text>
</comment>
<evidence type="ECO:0000256" key="1">
    <source>
        <dbReference type="ARBA" id="ARBA00001964"/>
    </source>
</evidence>
<evidence type="ECO:0000256" key="8">
    <source>
        <dbReference type="ARBA" id="ARBA00069117"/>
    </source>
</evidence>
<organism evidence="11 12">
    <name type="scientific">Mycobacterium vicinigordonae</name>
    <dbReference type="NCBI Taxonomy" id="1719132"/>
    <lineage>
        <taxon>Bacteria</taxon>
        <taxon>Bacillati</taxon>
        <taxon>Actinomycetota</taxon>
        <taxon>Actinomycetes</taxon>
        <taxon>Mycobacteriales</taxon>
        <taxon>Mycobacteriaceae</taxon>
        <taxon>Mycobacterium</taxon>
    </lineage>
</organism>